<name>A0ABM4M315_EQUPR</name>
<keyword evidence="2" id="KW-1185">Reference proteome</keyword>
<feature type="region of interest" description="Disordered" evidence="1">
    <location>
        <begin position="1"/>
        <end position="82"/>
    </location>
</feature>
<reference evidence="3" key="1">
    <citation type="submission" date="2025-08" db="UniProtKB">
        <authorList>
            <consortium name="RefSeq"/>
        </authorList>
    </citation>
    <scope>IDENTIFICATION</scope>
    <source>
        <tissue evidence="3">Blood</tissue>
    </source>
</reference>
<feature type="compositionally biased region" description="Basic and acidic residues" evidence="1">
    <location>
        <begin position="1"/>
        <end position="10"/>
    </location>
</feature>
<dbReference type="GeneID" id="139078852"/>
<sequence>MAYECGREGREEEEETAVAAEEEEGGALWNADGGAGEGAGLFALSGRKERSQPEKGPARPERPSPRSGPPLSEGVAGPGGPASFGRSVVVSGRCGRPAAGLQGASAEAGRVAGRLSGAEAQPAGEETRASVSGRCTVCFGICEPGLDALGRQGAKTSFRCWAMQLKVLETGSPKSRCQQGCTPSRGSTGESAPCFFRFLVSAGIPRIPWLEATSLQYLPPSSQRPLLSTPAWLPRETREVIKCSKWMSLGTSAEVIYSLALMIGRFLLI</sequence>
<proteinExistence type="predicted"/>
<evidence type="ECO:0000313" key="3">
    <source>
        <dbReference type="RefSeq" id="XP_070447081.1"/>
    </source>
</evidence>
<organism evidence="2 3">
    <name type="scientific">Equus przewalskii</name>
    <name type="common">Przewalski's horse</name>
    <name type="synonym">Equus caballus przewalskii</name>
    <dbReference type="NCBI Taxonomy" id="9798"/>
    <lineage>
        <taxon>Eukaryota</taxon>
        <taxon>Metazoa</taxon>
        <taxon>Chordata</taxon>
        <taxon>Craniata</taxon>
        <taxon>Vertebrata</taxon>
        <taxon>Euteleostomi</taxon>
        <taxon>Mammalia</taxon>
        <taxon>Eutheria</taxon>
        <taxon>Laurasiatheria</taxon>
        <taxon>Perissodactyla</taxon>
        <taxon>Equidae</taxon>
        <taxon>Equus</taxon>
    </lineage>
</organism>
<gene>
    <name evidence="3" type="primary">LOC139078852</name>
</gene>
<evidence type="ECO:0000313" key="2">
    <source>
        <dbReference type="Proteomes" id="UP001652662"/>
    </source>
</evidence>
<feature type="compositionally biased region" description="Acidic residues" evidence="1">
    <location>
        <begin position="11"/>
        <end position="25"/>
    </location>
</feature>
<dbReference type="Proteomes" id="UP001652662">
    <property type="component" value="Chromosome 23"/>
</dbReference>
<protein>
    <submittedName>
        <fullName evidence="3">Collagen alpha-2(I) chain-like</fullName>
    </submittedName>
</protein>
<accession>A0ABM4M315</accession>
<evidence type="ECO:0000256" key="1">
    <source>
        <dbReference type="SAM" id="MobiDB-lite"/>
    </source>
</evidence>
<feature type="compositionally biased region" description="Basic and acidic residues" evidence="1">
    <location>
        <begin position="46"/>
        <end position="64"/>
    </location>
</feature>
<dbReference type="RefSeq" id="XP_070447081.1">
    <property type="nucleotide sequence ID" value="XM_070590980.1"/>
</dbReference>